<evidence type="ECO:0000313" key="1">
    <source>
        <dbReference type="EnsemblPlants" id="AUR62023555-RA:cds"/>
    </source>
</evidence>
<keyword evidence="2" id="KW-1185">Reference proteome</keyword>
<sequence>MGLLWWKCKDKALEAISPPENSKSKPSEAVKGVNGTVEVRCTGPCCVEATIFEFGSVAASQACRKMPLFLRTRALPLGNSPNR</sequence>
<accession>A0A803M532</accession>
<dbReference type="AlphaFoldDB" id="A0A803M532"/>
<name>A0A803M532_CHEQI</name>
<dbReference type="EnsemblPlants" id="AUR62023555-RA">
    <property type="protein sequence ID" value="AUR62023555-RA:cds"/>
    <property type="gene ID" value="AUR62023555"/>
</dbReference>
<organism evidence="1 2">
    <name type="scientific">Chenopodium quinoa</name>
    <name type="common">Quinoa</name>
    <dbReference type="NCBI Taxonomy" id="63459"/>
    <lineage>
        <taxon>Eukaryota</taxon>
        <taxon>Viridiplantae</taxon>
        <taxon>Streptophyta</taxon>
        <taxon>Embryophyta</taxon>
        <taxon>Tracheophyta</taxon>
        <taxon>Spermatophyta</taxon>
        <taxon>Magnoliopsida</taxon>
        <taxon>eudicotyledons</taxon>
        <taxon>Gunneridae</taxon>
        <taxon>Pentapetalae</taxon>
        <taxon>Caryophyllales</taxon>
        <taxon>Chenopodiaceae</taxon>
        <taxon>Chenopodioideae</taxon>
        <taxon>Atripliceae</taxon>
        <taxon>Chenopodium</taxon>
    </lineage>
</organism>
<dbReference type="Gramene" id="AUR62023555-RA">
    <property type="protein sequence ID" value="AUR62023555-RA:cds"/>
    <property type="gene ID" value="AUR62023555"/>
</dbReference>
<reference evidence="1" key="2">
    <citation type="submission" date="2021-03" db="UniProtKB">
        <authorList>
            <consortium name="EnsemblPlants"/>
        </authorList>
    </citation>
    <scope>IDENTIFICATION</scope>
</reference>
<reference evidence="1" key="1">
    <citation type="journal article" date="2017" name="Nature">
        <title>The genome of Chenopodium quinoa.</title>
        <authorList>
            <person name="Jarvis D.E."/>
            <person name="Ho Y.S."/>
            <person name="Lightfoot D.J."/>
            <person name="Schmoeckel S.M."/>
            <person name="Li B."/>
            <person name="Borm T.J.A."/>
            <person name="Ohyanagi H."/>
            <person name="Mineta K."/>
            <person name="Michell C.T."/>
            <person name="Saber N."/>
            <person name="Kharbatia N.M."/>
            <person name="Rupper R.R."/>
            <person name="Sharp A.R."/>
            <person name="Dally N."/>
            <person name="Boughton B.A."/>
            <person name="Woo Y.H."/>
            <person name="Gao G."/>
            <person name="Schijlen E.G.W.M."/>
            <person name="Guo X."/>
            <person name="Momin A.A."/>
            <person name="Negrao S."/>
            <person name="Al-Babili S."/>
            <person name="Gehring C."/>
            <person name="Roessner U."/>
            <person name="Jung C."/>
            <person name="Murphy K."/>
            <person name="Arold S.T."/>
            <person name="Gojobori T."/>
            <person name="van der Linden C.G."/>
            <person name="van Loo E.N."/>
            <person name="Jellen E.N."/>
            <person name="Maughan P.J."/>
            <person name="Tester M."/>
        </authorList>
    </citation>
    <scope>NUCLEOTIDE SEQUENCE [LARGE SCALE GENOMIC DNA]</scope>
    <source>
        <strain evidence="1">cv. PI 614886</strain>
    </source>
</reference>
<evidence type="ECO:0000313" key="2">
    <source>
        <dbReference type="Proteomes" id="UP000596660"/>
    </source>
</evidence>
<protein>
    <submittedName>
        <fullName evidence="1">Uncharacterized protein</fullName>
    </submittedName>
</protein>
<dbReference type="Proteomes" id="UP000596660">
    <property type="component" value="Unplaced"/>
</dbReference>
<proteinExistence type="predicted"/>